<dbReference type="GO" id="GO:1990575">
    <property type="term" value="P:mitochondrial L-ornithine transmembrane transport"/>
    <property type="evidence" value="ECO:0007669"/>
    <property type="project" value="TreeGrafter"/>
</dbReference>
<dbReference type="AlphaFoldDB" id="T0QCM4"/>
<name>T0QCM4_SAPDV</name>
<evidence type="ECO:0000256" key="1">
    <source>
        <dbReference type="ARBA" id="ARBA00004225"/>
    </source>
</evidence>
<dbReference type="PANTHER" id="PTHR45624">
    <property type="entry name" value="MITOCHONDRIAL BASIC AMINO ACIDS TRANSPORTER-RELATED"/>
    <property type="match status" value="1"/>
</dbReference>
<feature type="repeat" description="Solcar" evidence="9">
    <location>
        <begin position="1"/>
        <end position="87"/>
    </location>
</feature>
<evidence type="ECO:0000256" key="5">
    <source>
        <dbReference type="ARBA" id="ARBA00022737"/>
    </source>
</evidence>
<keyword evidence="4 9" id="KW-0812">Transmembrane</keyword>
<keyword evidence="12" id="KW-1185">Reference proteome</keyword>
<dbReference type="InterPro" id="IPR018108">
    <property type="entry name" value="MCP_transmembrane"/>
</dbReference>
<keyword evidence="7" id="KW-0496">Mitochondrion</keyword>
<keyword evidence="8 9" id="KW-0472">Membrane</keyword>
<comment type="subcellular location">
    <subcellularLocation>
        <location evidence="1">Mitochondrion membrane</location>
        <topology evidence="1">Multi-pass membrane protein</topology>
    </subcellularLocation>
</comment>
<dbReference type="Pfam" id="PF00153">
    <property type="entry name" value="Mito_carr"/>
    <property type="match status" value="3"/>
</dbReference>
<accession>T0QCM4</accession>
<dbReference type="InterPro" id="IPR023395">
    <property type="entry name" value="MCP_dom_sf"/>
</dbReference>
<evidence type="ECO:0000313" key="12">
    <source>
        <dbReference type="Proteomes" id="UP000030762"/>
    </source>
</evidence>
<evidence type="ECO:0000256" key="7">
    <source>
        <dbReference type="ARBA" id="ARBA00023128"/>
    </source>
</evidence>
<feature type="repeat" description="Solcar" evidence="9">
    <location>
        <begin position="95"/>
        <end position="180"/>
    </location>
</feature>
<dbReference type="Proteomes" id="UP000030762">
    <property type="component" value="Unassembled WGS sequence"/>
</dbReference>
<feature type="repeat" description="Solcar" evidence="9">
    <location>
        <begin position="193"/>
        <end position="275"/>
    </location>
</feature>
<dbReference type="VEuPathDB" id="FungiDB:SDRG_10175"/>
<evidence type="ECO:0000256" key="4">
    <source>
        <dbReference type="ARBA" id="ARBA00022692"/>
    </source>
</evidence>
<evidence type="ECO:0000313" key="11">
    <source>
        <dbReference type="EMBL" id="EQC32436.1"/>
    </source>
</evidence>
<evidence type="ECO:0000256" key="3">
    <source>
        <dbReference type="ARBA" id="ARBA00022448"/>
    </source>
</evidence>
<evidence type="ECO:0000256" key="10">
    <source>
        <dbReference type="RuleBase" id="RU000488"/>
    </source>
</evidence>
<keyword evidence="5" id="KW-0677">Repeat</keyword>
<dbReference type="OMA" id="VEMFKIR"/>
<keyword evidence="6" id="KW-1133">Transmembrane helix</keyword>
<dbReference type="RefSeq" id="XP_008614377.1">
    <property type="nucleotide sequence ID" value="XM_008616155.1"/>
</dbReference>
<dbReference type="PRINTS" id="PR00926">
    <property type="entry name" value="MITOCARRIER"/>
</dbReference>
<dbReference type="SUPFAM" id="SSF103506">
    <property type="entry name" value="Mitochondrial carrier"/>
    <property type="match status" value="1"/>
</dbReference>
<dbReference type="InParanoid" id="T0QCM4"/>
<reference evidence="11 12" key="1">
    <citation type="submission" date="2012-04" db="EMBL/GenBank/DDBJ databases">
        <title>The Genome Sequence of Saprolegnia declina VS20.</title>
        <authorList>
            <consortium name="The Broad Institute Genome Sequencing Platform"/>
            <person name="Russ C."/>
            <person name="Nusbaum C."/>
            <person name="Tyler B."/>
            <person name="van West P."/>
            <person name="Dieguez-Uribeondo J."/>
            <person name="de Bruijn I."/>
            <person name="Tripathy S."/>
            <person name="Jiang R."/>
            <person name="Young S.K."/>
            <person name="Zeng Q."/>
            <person name="Gargeya S."/>
            <person name="Fitzgerald M."/>
            <person name="Haas B."/>
            <person name="Abouelleil A."/>
            <person name="Alvarado L."/>
            <person name="Arachchi H.M."/>
            <person name="Berlin A."/>
            <person name="Chapman S.B."/>
            <person name="Goldberg J."/>
            <person name="Griggs A."/>
            <person name="Gujja S."/>
            <person name="Hansen M."/>
            <person name="Howarth C."/>
            <person name="Imamovic A."/>
            <person name="Larimer J."/>
            <person name="McCowen C."/>
            <person name="Montmayeur A."/>
            <person name="Murphy C."/>
            <person name="Neiman D."/>
            <person name="Pearson M."/>
            <person name="Priest M."/>
            <person name="Roberts A."/>
            <person name="Saif S."/>
            <person name="Shea T."/>
            <person name="Sisk P."/>
            <person name="Sykes S."/>
            <person name="Wortman J."/>
            <person name="Nusbaum C."/>
            <person name="Birren B."/>
        </authorList>
    </citation>
    <scope>NUCLEOTIDE SEQUENCE [LARGE SCALE GENOMIC DNA]</scope>
    <source>
        <strain evidence="11 12">VS20</strain>
    </source>
</reference>
<evidence type="ECO:0000256" key="6">
    <source>
        <dbReference type="ARBA" id="ARBA00022989"/>
    </source>
</evidence>
<gene>
    <name evidence="11" type="ORF">SDRG_10175</name>
</gene>
<evidence type="ECO:0000256" key="2">
    <source>
        <dbReference type="ARBA" id="ARBA00006375"/>
    </source>
</evidence>
<dbReference type="GO" id="GO:0031966">
    <property type="term" value="C:mitochondrial membrane"/>
    <property type="evidence" value="ECO:0007669"/>
    <property type="project" value="UniProtKB-SubCell"/>
</dbReference>
<protein>
    <submittedName>
        <fullName evidence="11">Uncharacterized protein</fullName>
    </submittedName>
</protein>
<evidence type="ECO:0000256" key="8">
    <source>
        <dbReference type="ARBA" id="ARBA00023136"/>
    </source>
</evidence>
<organism evidence="11 12">
    <name type="scientific">Saprolegnia diclina (strain VS20)</name>
    <dbReference type="NCBI Taxonomy" id="1156394"/>
    <lineage>
        <taxon>Eukaryota</taxon>
        <taxon>Sar</taxon>
        <taxon>Stramenopiles</taxon>
        <taxon>Oomycota</taxon>
        <taxon>Saprolegniomycetes</taxon>
        <taxon>Saprolegniales</taxon>
        <taxon>Saprolegniaceae</taxon>
        <taxon>Saprolegnia</taxon>
    </lineage>
</organism>
<dbReference type="PANTHER" id="PTHR45624:SF12">
    <property type="entry name" value="MITOCHONDRIAL ORNITHINE TRANSPORTER 1"/>
    <property type="match status" value="1"/>
</dbReference>
<dbReference type="GO" id="GO:0000064">
    <property type="term" value="F:L-ornithine transmembrane transporter activity"/>
    <property type="evidence" value="ECO:0007669"/>
    <property type="project" value="TreeGrafter"/>
</dbReference>
<comment type="similarity">
    <text evidence="2 10">Belongs to the mitochondrial carrier (TC 2.A.29) family.</text>
</comment>
<dbReference type="GeneID" id="19950902"/>
<dbReference type="eggNOG" id="KOG0763">
    <property type="taxonomic scope" value="Eukaryota"/>
</dbReference>
<dbReference type="PROSITE" id="PS50920">
    <property type="entry name" value="SOLCAR"/>
    <property type="match status" value="3"/>
</dbReference>
<sequence>MLDLRETTSGVVGAFCNVYAGLPFDVVKVRLQTQSMPPEYAGVTDCMTKIVRQEGLRSLWKGAIPALSSAIVENAVLFSANGILKRVIFASDANLRTIDEALLGSAAAIFSATAITPAEVIKCRLQSDHGTTSLGVRKCVQNVLRENGPRGLLAGLPAVLLRDVPFNFCFFGAYDVYTSWFMALHDASSKRELHPLAVLTAGGCAGATGWSIVFPVDVVKSRMQVGNNVTFSAAARHVWHEYGLRGFYRGWSAAVLRSFPANGCLFLGVEMTHRLFHFLDGDDESSAVEPMAL</sequence>
<dbReference type="OrthoDB" id="14252at2759"/>
<keyword evidence="3 10" id="KW-0813">Transport</keyword>
<dbReference type="EMBL" id="JH767164">
    <property type="protein sequence ID" value="EQC32436.1"/>
    <property type="molecule type" value="Genomic_DNA"/>
</dbReference>
<proteinExistence type="inferred from homology"/>
<dbReference type="InterPro" id="IPR050567">
    <property type="entry name" value="Mitochondrial_Carrier"/>
</dbReference>
<evidence type="ECO:0000256" key="9">
    <source>
        <dbReference type="PROSITE-ProRule" id="PRU00282"/>
    </source>
</evidence>
<dbReference type="InterPro" id="IPR002067">
    <property type="entry name" value="MCP"/>
</dbReference>
<dbReference type="Gene3D" id="1.50.40.10">
    <property type="entry name" value="Mitochondrial carrier domain"/>
    <property type="match status" value="1"/>
</dbReference>